<accession>A0A5N5TGE1</accession>
<dbReference type="OrthoDB" id="5835829at2759"/>
<keyword evidence="3" id="KW-1185">Reference proteome</keyword>
<dbReference type="Pfam" id="PF00201">
    <property type="entry name" value="UDPGT"/>
    <property type="match status" value="1"/>
</dbReference>
<keyword evidence="1" id="KW-0808">Transferase</keyword>
<dbReference type="Proteomes" id="UP000326759">
    <property type="component" value="Unassembled WGS sequence"/>
</dbReference>
<dbReference type="SUPFAM" id="SSF53756">
    <property type="entry name" value="UDP-Glycosyltransferase/glycogen phosphorylase"/>
    <property type="match status" value="1"/>
</dbReference>
<dbReference type="InterPro" id="IPR002213">
    <property type="entry name" value="UDP_glucos_trans"/>
</dbReference>
<evidence type="ECO:0000256" key="1">
    <source>
        <dbReference type="ARBA" id="ARBA00022679"/>
    </source>
</evidence>
<organism evidence="2 3">
    <name type="scientific">Armadillidium nasatum</name>
    <dbReference type="NCBI Taxonomy" id="96803"/>
    <lineage>
        <taxon>Eukaryota</taxon>
        <taxon>Metazoa</taxon>
        <taxon>Ecdysozoa</taxon>
        <taxon>Arthropoda</taxon>
        <taxon>Crustacea</taxon>
        <taxon>Multicrustacea</taxon>
        <taxon>Malacostraca</taxon>
        <taxon>Eumalacostraca</taxon>
        <taxon>Peracarida</taxon>
        <taxon>Isopoda</taxon>
        <taxon>Oniscidea</taxon>
        <taxon>Crinocheta</taxon>
        <taxon>Armadillidiidae</taxon>
        <taxon>Armadillidium</taxon>
    </lineage>
</organism>
<name>A0A5N5TGE1_9CRUS</name>
<sequence length="83" mass="9968">MLEVENEGWGRVMHWRDLEENAFRKLVLEVLNSTKMTEIAKQRSVLMKDRLVPPDEEAAYWIEYVLRHNGAPHLRSPLFMMKW</sequence>
<evidence type="ECO:0000313" key="3">
    <source>
        <dbReference type="Proteomes" id="UP000326759"/>
    </source>
</evidence>
<gene>
    <name evidence="2" type="ORF">Anas_01644</name>
</gene>
<dbReference type="GO" id="GO:0008194">
    <property type="term" value="F:UDP-glycosyltransferase activity"/>
    <property type="evidence" value="ECO:0007669"/>
    <property type="project" value="InterPro"/>
</dbReference>
<proteinExistence type="predicted"/>
<dbReference type="EMBL" id="SEYY01001199">
    <property type="protein sequence ID" value="KAB7505541.1"/>
    <property type="molecule type" value="Genomic_DNA"/>
</dbReference>
<evidence type="ECO:0000313" key="2">
    <source>
        <dbReference type="EMBL" id="KAB7505541.1"/>
    </source>
</evidence>
<protein>
    <submittedName>
        <fullName evidence="2">Uncharacterized protein</fullName>
    </submittedName>
</protein>
<comment type="caution">
    <text evidence="2">The sequence shown here is derived from an EMBL/GenBank/DDBJ whole genome shotgun (WGS) entry which is preliminary data.</text>
</comment>
<dbReference type="AlphaFoldDB" id="A0A5N5TGE1"/>
<reference evidence="2 3" key="1">
    <citation type="journal article" date="2019" name="PLoS Biol.">
        <title>Sex chromosomes control vertical transmission of feminizing Wolbachia symbionts in an isopod.</title>
        <authorList>
            <person name="Becking T."/>
            <person name="Chebbi M.A."/>
            <person name="Giraud I."/>
            <person name="Moumen B."/>
            <person name="Laverre T."/>
            <person name="Caubet Y."/>
            <person name="Peccoud J."/>
            <person name="Gilbert C."/>
            <person name="Cordaux R."/>
        </authorList>
    </citation>
    <scope>NUCLEOTIDE SEQUENCE [LARGE SCALE GENOMIC DNA]</scope>
    <source>
        <strain evidence="2">ANa2</strain>
        <tissue evidence="2">Whole body excluding digestive tract and cuticle</tissue>
    </source>
</reference>